<protein>
    <recommendedName>
        <fullName evidence="3">Translocase</fullName>
    </recommendedName>
</protein>
<dbReference type="AlphaFoldDB" id="A0A921NTK8"/>
<sequence>MQKLTIFSPRTAAVAAVVALGVLAAGGTVALRSHLGEAASGLAHGAARPATEIATRGESAALRFSVAPLAGGMRAGALPHPPAEMLVPALAAPPLRALSARPARMEAATDCRAHLALEALAGARMAVTVTAPCNGKARIEVMHEGITFTQELSAAGDWTGIVPALSPRASVTARLGEQALSAGPITILDHADYERVVLAWDGQTGLQIHALEFGAGYGTAGHVSAASSDEGAASGSVFRLGASHLANAAQAEIYSLPKDAAARRGTVRLVVEAEVTPYSCGRMVHGTAFQPAPDGTLGATELRLHMPECNEVGDILILKNLLRDVKIAAN</sequence>
<dbReference type="RefSeq" id="WP_159964512.1">
    <property type="nucleotide sequence ID" value="NZ_APKE01000014.1"/>
</dbReference>
<comment type="caution">
    <text evidence="1">The sequence shown here is derived from an EMBL/GenBank/DDBJ whole genome shotgun (WGS) entry which is preliminary data.</text>
</comment>
<organism evidence="1 2">
    <name type="scientific">Profundibacterium mesophilum KAUST100406-0324</name>
    <dbReference type="NCBI Taxonomy" id="1037889"/>
    <lineage>
        <taxon>Bacteria</taxon>
        <taxon>Pseudomonadati</taxon>
        <taxon>Pseudomonadota</taxon>
        <taxon>Alphaproteobacteria</taxon>
        <taxon>Rhodobacterales</taxon>
        <taxon>Roseobacteraceae</taxon>
        <taxon>Profundibacterium</taxon>
    </lineage>
</organism>
<evidence type="ECO:0000313" key="2">
    <source>
        <dbReference type="Proteomes" id="UP000698242"/>
    </source>
</evidence>
<dbReference type="Proteomes" id="UP000698242">
    <property type="component" value="Unassembled WGS sequence"/>
</dbReference>
<dbReference type="EMBL" id="APKE01000014">
    <property type="protein sequence ID" value="KAF0676369.1"/>
    <property type="molecule type" value="Genomic_DNA"/>
</dbReference>
<proteinExistence type="predicted"/>
<keyword evidence="2" id="KW-1185">Reference proteome</keyword>
<reference evidence="1" key="1">
    <citation type="submission" date="2013-03" db="EMBL/GenBank/DDBJ databases">
        <title>Genome Sequence of the Profundibacterium mesophilum strain KAUST100406-0324T from Red Sea, a novel genus in the family Rhodobacteraceae.</title>
        <authorList>
            <person name="Essack M."/>
            <person name="Alam I."/>
            <person name="Lafi F."/>
            <person name="Alawi W."/>
            <person name="Kamanu F."/>
            <person name="Al-Suwailem A."/>
            <person name="Lee O.O."/>
            <person name="Xu Y."/>
            <person name="Bajic V."/>
            <person name="Qian P.-Y."/>
            <person name="Archer J."/>
        </authorList>
    </citation>
    <scope>NUCLEOTIDE SEQUENCE</scope>
    <source>
        <strain evidence="1">KAUST100406-0324</strain>
    </source>
</reference>
<name>A0A921NTK8_9RHOB</name>
<gene>
    <name evidence="1" type="ORF">PMES_01100</name>
</gene>
<accession>A0A921NTK8</accession>
<evidence type="ECO:0000313" key="1">
    <source>
        <dbReference type="EMBL" id="KAF0676369.1"/>
    </source>
</evidence>
<dbReference type="OrthoDB" id="7956241at2"/>
<evidence type="ECO:0008006" key="3">
    <source>
        <dbReference type="Google" id="ProtNLM"/>
    </source>
</evidence>